<keyword evidence="3" id="KW-0378">Hydrolase</keyword>
<evidence type="ECO:0000256" key="5">
    <source>
        <dbReference type="SAM" id="MobiDB-lite"/>
    </source>
</evidence>
<dbReference type="GO" id="GO:0005975">
    <property type="term" value="P:carbohydrate metabolic process"/>
    <property type="evidence" value="ECO:0007669"/>
    <property type="project" value="InterPro"/>
</dbReference>
<dbReference type="GO" id="GO:1990966">
    <property type="term" value="P:ATP generation from poly-ADP-D-ribose"/>
    <property type="evidence" value="ECO:0007669"/>
    <property type="project" value="TreeGrafter"/>
</dbReference>
<feature type="domain" description="PARG catalytic Macro" evidence="6">
    <location>
        <begin position="925"/>
        <end position="1122"/>
    </location>
</feature>
<dbReference type="EC" id="3.2.1.143" evidence="2"/>
<dbReference type="InterPro" id="IPR046372">
    <property type="entry name" value="PARG_cat_C"/>
</dbReference>
<comment type="similarity">
    <text evidence="1">Belongs to the poly(ADP-ribose) glycohydrolase family.</text>
</comment>
<comment type="caution">
    <text evidence="8">The sequence shown here is derived from an EMBL/GenBank/DDBJ whole genome shotgun (WGS) entry which is preliminary data.</text>
</comment>
<feature type="compositionally biased region" description="Polar residues" evidence="5">
    <location>
        <begin position="532"/>
        <end position="542"/>
    </location>
</feature>
<feature type="compositionally biased region" description="Basic and acidic residues" evidence="5">
    <location>
        <begin position="607"/>
        <end position="630"/>
    </location>
</feature>
<gene>
    <name evidence="8" type="ORF">Q8A67_023306</name>
</gene>
<evidence type="ECO:0000259" key="6">
    <source>
        <dbReference type="Pfam" id="PF05028"/>
    </source>
</evidence>
<dbReference type="GO" id="GO:0006282">
    <property type="term" value="P:regulation of DNA repair"/>
    <property type="evidence" value="ECO:0007669"/>
    <property type="project" value="InterPro"/>
</dbReference>
<keyword evidence="9" id="KW-1185">Reference proteome</keyword>
<feature type="region of interest" description="Disordered" evidence="5">
    <location>
        <begin position="520"/>
        <end position="671"/>
    </location>
</feature>
<feature type="compositionally biased region" description="Low complexity" evidence="5">
    <location>
        <begin position="631"/>
        <end position="656"/>
    </location>
</feature>
<dbReference type="Pfam" id="PF05028">
    <property type="entry name" value="PARG_cat_C"/>
    <property type="match status" value="2"/>
</dbReference>
<evidence type="ECO:0000256" key="2">
    <source>
        <dbReference type="ARBA" id="ARBA00012255"/>
    </source>
</evidence>
<evidence type="ECO:0000256" key="1">
    <source>
        <dbReference type="ARBA" id="ARBA00009545"/>
    </source>
</evidence>
<reference evidence="8" key="1">
    <citation type="submission" date="2023-08" db="EMBL/GenBank/DDBJ databases">
        <title>Chromosome-level Genome Assembly of mud carp (Cirrhinus molitorella).</title>
        <authorList>
            <person name="Liu H."/>
        </authorList>
    </citation>
    <scope>NUCLEOTIDE SEQUENCE</scope>
    <source>
        <strain evidence="8">Prfri</strain>
        <tissue evidence="8">Muscle</tissue>
    </source>
</reference>
<feature type="active site" evidence="4">
    <location>
        <position position="956"/>
    </location>
</feature>
<dbReference type="Pfam" id="PF20811">
    <property type="entry name" value="PARG_cat_N"/>
    <property type="match status" value="2"/>
</dbReference>
<dbReference type="GO" id="GO:0005634">
    <property type="term" value="C:nucleus"/>
    <property type="evidence" value="ECO:0007669"/>
    <property type="project" value="TreeGrafter"/>
</dbReference>
<dbReference type="PANTHER" id="PTHR12837">
    <property type="entry name" value="POLY ADP-RIBOSE GLYCOHYDROLASE"/>
    <property type="match status" value="1"/>
</dbReference>
<name>A0AA88P1M5_9TELE</name>
<dbReference type="GO" id="GO:0009225">
    <property type="term" value="P:nucleotide-sugar metabolic process"/>
    <property type="evidence" value="ECO:0007669"/>
    <property type="project" value="TreeGrafter"/>
</dbReference>
<protein>
    <recommendedName>
        <fullName evidence="2">poly(ADP-ribose) glycohydrolase</fullName>
        <ecNumber evidence="2">3.2.1.143</ecNumber>
    </recommendedName>
</protein>
<evidence type="ECO:0000313" key="9">
    <source>
        <dbReference type="Proteomes" id="UP001187343"/>
    </source>
</evidence>
<feature type="compositionally biased region" description="Polar residues" evidence="5">
    <location>
        <begin position="551"/>
        <end position="591"/>
    </location>
</feature>
<evidence type="ECO:0000256" key="4">
    <source>
        <dbReference type="PIRSR" id="PIRSR607724-1"/>
    </source>
</evidence>
<dbReference type="InterPro" id="IPR048362">
    <property type="entry name" value="PARG_helical"/>
</dbReference>
<feature type="domain" description="PARG helical" evidence="7">
    <location>
        <begin position="794"/>
        <end position="916"/>
    </location>
</feature>
<feature type="region of interest" description="Disordered" evidence="5">
    <location>
        <begin position="70"/>
        <end position="90"/>
    </location>
</feature>
<dbReference type="GO" id="GO:0005737">
    <property type="term" value="C:cytoplasm"/>
    <property type="evidence" value="ECO:0007669"/>
    <property type="project" value="TreeGrafter"/>
</dbReference>
<evidence type="ECO:0000259" key="7">
    <source>
        <dbReference type="Pfam" id="PF20811"/>
    </source>
</evidence>
<feature type="active site" evidence="4">
    <location>
        <position position="974"/>
    </location>
</feature>
<accession>A0AA88P1M5</accession>
<dbReference type="EMBL" id="JAUYZG010000023">
    <property type="protein sequence ID" value="KAK2870779.1"/>
    <property type="molecule type" value="Genomic_DNA"/>
</dbReference>
<dbReference type="Proteomes" id="UP001187343">
    <property type="component" value="Unassembled WGS sequence"/>
</dbReference>
<evidence type="ECO:0000313" key="8">
    <source>
        <dbReference type="EMBL" id="KAK2870779.1"/>
    </source>
</evidence>
<evidence type="ECO:0000256" key="3">
    <source>
        <dbReference type="ARBA" id="ARBA00022801"/>
    </source>
</evidence>
<organism evidence="8 9">
    <name type="scientific">Cirrhinus molitorella</name>
    <name type="common">mud carp</name>
    <dbReference type="NCBI Taxonomy" id="172907"/>
    <lineage>
        <taxon>Eukaryota</taxon>
        <taxon>Metazoa</taxon>
        <taxon>Chordata</taxon>
        <taxon>Craniata</taxon>
        <taxon>Vertebrata</taxon>
        <taxon>Euteleostomi</taxon>
        <taxon>Actinopterygii</taxon>
        <taxon>Neopterygii</taxon>
        <taxon>Teleostei</taxon>
        <taxon>Ostariophysi</taxon>
        <taxon>Cypriniformes</taxon>
        <taxon>Cyprinidae</taxon>
        <taxon>Labeoninae</taxon>
        <taxon>Labeonini</taxon>
        <taxon>Cirrhinus</taxon>
    </lineage>
</organism>
<dbReference type="AlphaFoldDB" id="A0AA88P1M5"/>
<dbReference type="GO" id="GO:0004649">
    <property type="term" value="F:poly(ADP-ribose) glycohydrolase activity"/>
    <property type="evidence" value="ECO:0007669"/>
    <property type="project" value="UniProtKB-EC"/>
</dbReference>
<dbReference type="InterPro" id="IPR007724">
    <property type="entry name" value="Poly_GlycHdrlase"/>
</dbReference>
<feature type="domain" description="PARG catalytic Macro" evidence="6">
    <location>
        <begin position="278"/>
        <end position="474"/>
    </location>
</feature>
<feature type="active site" evidence="4">
    <location>
        <position position="975"/>
    </location>
</feature>
<dbReference type="PANTHER" id="PTHR12837:SF8">
    <property type="entry name" value="POLY(ADP-RIBOSE) GLYCOHYDROLASE"/>
    <property type="match status" value="1"/>
</dbReference>
<sequence>MNTPAASSTQTKPKPGSTYPIKNLKTMKDFATELNQPLLTKGHSVLIDMTSFQSGVIVSQQGTHVWDSHHVKLPHLNPPPESPNKSQSPLSCWDVTRRALRKLTKGNNSIGDVETAIMSYNSNNKDKWTFDALYYYGRHLHAKDNNLHSLIPKMAKLALNLPTLITQSIPLLQQQQNKAITMSQQQISCLLANAFFCTFPHRNDTKPGSEYANYPTINFSSLFADEKDPAKLAQKAQKLRAIFHYFNTVTSKCHDQDLAKPDGLVTFERTSVKKPQLPKWKKQKKTLRNLHISSEGCIEHAGAGMLQVDFASRYIGGEVLGSGLVQEEIFFFMSPELIVARLFTEKLADNECLKITGPQMYSFTSGYSRTFSWVGPYNDCVKRDKWKRRYRQIVVIDALEFKNPKEQYTKENIKRELNKAFVGFHGNPKTAIATGNWGCDAFNGDPKLKALIQLMAAAVAERDMAYFTAGNKELGKEIQSMHETLSKNNVTVVLRNCRGSRFHSCAFTFVLVTRAITSFHRHRTSTTRTTTAEQMSSRNSSEGVWGCLNHLGNSGSAADQPSSGEPKNQHSSTDSTGKGATNQPANTSRPTDNGRDKAQETPTSSENAEKFNKNAKTDEIQNAKPTHSESGESSSNRPSQSTPMDTSDSFSHASSSGTTPKPWMQPGPTHPIQALKKMENFSAEFNKNLTGCVMIDTTYLQQGVIVPYERTPVWDSQHVKLPHLYLRPQSHNKHYVPSRWDVTCHALHKLTKGTSSIGDVETAIMSYNHSYKGKWTFDALYRYGQRLHTMDNNLHLLIPKMVERALELPALIKRPIPLLRQQQYQAITMSQQQISCLLANAFFCTFPHRNDTKPGSEYANYPTINFSSLFANEKDPERIKQKAEKLRAIFHYFNTVTKESHDQESEKPDGLVTFERICIPEAKLPDWKKQKMPLRNLHISSEGSIEKEGTGMLQVDFACKYIGGGVLKSGLVQEEILFLMSPELIVARLFTEKLADNECLRITGPQMYNLTSGYSKTFTWEGPYNDRTKRDMWKRRYRQIVAIDALDFKNPKEQYTKENIKRELNKAFVGFSGNPKTAIATGNWGCGAFNGDPKLKAVIQLMAAAAAERDMAYFAFKNKHLAMEIQRMHEILKNYNITVDKLYKLLKDFGEQYTREHHSSTDLYRFIREKIGYKSCL</sequence>
<feature type="domain" description="PARG helical" evidence="7">
    <location>
        <begin position="143"/>
        <end position="269"/>
    </location>
</feature>
<proteinExistence type="inferred from homology"/>